<evidence type="ECO:0000313" key="1">
    <source>
        <dbReference type="EMBL" id="CAG8840420.1"/>
    </source>
</evidence>
<evidence type="ECO:0000313" key="2">
    <source>
        <dbReference type="Proteomes" id="UP000789901"/>
    </source>
</evidence>
<gene>
    <name evidence="1" type="ORF">GMARGA_LOCUS34905</name>
</gene>
<feature type="non-terminal residue" evidence="1">
    <location>
        <position position="1"/>
    </location>
</feature>
<organism evidence="1 2">
    <name type="scientific">Gigaspora margarita</name>
    <dbReference type="NCBI Taxonomy" id="4874"/>
    <lineage>
        <taxon>Eukaryota</taxon>
        <taxon>Fungi</taxon>
        <taxon>Fungi incertae sedis</taxon>
        <taxon>Mucoromycota</taxon>
        <taxon>Glomeromycotina</taxon>
        <taxon>Glomeromycetes</taxon>
        <taxon>Diversisporales</taxon>
        <taxon>Gigasporaceae</taxon>
        <taxon>Gigaspora</taxon>
    </lineage>
</organism>
<accession>A0ABN7WV05</accession>
<name>A0ABN7WV05_GIGMA</name>
<feature type="non-terminal residue" evidence="1">
    <location>
        <position position="54"/>
    </location>
</feature>
<sequence length="54" mass="6323">KQYNLKQDVKEAWFENMAKTVEKDKWLKALKLVKYKLDPRASGIVYPAIKNVGK</sequence>
<protein>
    <submittedName>
        <fullName evidence="1">22353_t:CDS:1</fullName>
    </submittedName>
</protein>
<proteinExistence type="predicted"/>
<keyword evidence="2" id="KW-1185">Reference proteome</keyword>
<dbReference type="Proteomes" id="UP000789901">
    <property type="component" value="Unassembled WGS sequence"/>
</dbReference>
<reference evidence="1 2" key="1">
    <citation type="submission" date="2021-06" db="EMBL/GenBank/DDBJ databases">
        <authorList>
            <person name="Kallberg Y."/>
            <person name="Tangrot J."/>
            <person name="Rosling A."/>
        </authorList>
    </citation>
    <scope>NUCLEOTIDE SEQUENCE [LARGE SCALE GENOMIC DNA]</scope>
    <source>
        <strain evidence="1 2">120-4 pot B 10/14</strain>
    </source>
</reference>
<dbReference type="EMBL" id="CAJVQB010062820">
    <property type="protein sequence ID" value="CAG8840420.1"/>
    <property type="molecule type" value="Genomic_DNA"/>
</dbReference>
<comment type="caution">
    <text evidence="1">The sequence shown here is derived from an EMBL/GenBank/DDBJ whole genome shotgun (WGS) entry which is preliminary data.</text>
</comment>